<feature type="compositionally biased region" description="Acidic residues" evidence="1">
    <location>
        <begin position="8"/>
        <end position="18"/>
    </location>
</feature>
<organism evidence="2 3">
    <name type="scientific">Colletotrichum limetticola</name>
    <dbReference type="NCBI Taxonomy" id="1209924"/>
    <lineage>
        <taxon>Eukaryota</taxon>
        <taxon>Fungi</taxon>
        <taxon>Dikarya</taxon>
        <taxon>Ascomycota</taxon>
        <taxon>Pezizomycotina</taxon>
        <taxon>Sordariomycetes</taxon>
        <taxon>Hypocreomycetidae</taxon>
        <taxon>Glomerellales</taxon>
        <taxon>Glomerellaceae</taxon>
        <taxon>Colletotrichum</taxon>
        <taxon>Colletotrichum acutatum species complex</taxon>
    </lineage>
</organism>
<evidence type="ECO:0000256" key="1">
    <source>
        <dbReference type="SAM" id="MobiDB-lite"/>
    </source>
</evidence>
<dbReference type="Proteomes" id="UP001169217">
    <property type="component" value="Unassembled WGS sequence"/>
</dbReference>
<evidence type="ECO:0000313" key="3">
    <source>
        <dbReference type="Proteomes" id="UP001169217"/>
    </source>
</evidence>
<sequence>FLGVSGLGEEEEEEEEELVVVSLSGVEDEDEDEDEDESGAVEELEVAASELWVDGSLLVVEEVEVGEACFGSSFGGGGAKIGGRSE</sequence>
<comment type="caution">
    <text evidence="2">The sequence shown here is derived from an EMBL/GenBank/DDBJ whole genome shotgun (WGS) entry which is preliminary data.</text>
</comment>
<keyword evidence="3" id="KW-1185">Reference proteome</keyword>
<dbReference type="EMBL" id="JARUPT010001148">
    <property type="protein sequence ID" value="KAK0367700.1"/>
    <property type="molecule type" value="Genomic_DNA"/>
</dbReference>
<feature type="region of interest" description="Disordered" evidence="1">
    <location>
        <begin position="1"/>
        <end position="40"/>
    </location>
</feature>
<accession>A0ABQ9P725</accession>
<name>A0ABQ9P725_9PEZI</name>
<proteinExistence type="predicted"/>
<feature type="non-terminal residue" evidence="2">
    <location>
        <position position="1"/>
    </location>
</feature>
<evidence type="ECO:0000313" key="2">
    <source>
        <dbReference type="EMBL" id="KAK0367700.1"/>
    </source>
</evidence>
<gene>
    <name evidence="2" type="ORF">CLIM01_14941</name>
</gene>
<feature type="compositionally biased region" description="Acidic residues" evidence="1">
    <location>
        <begin position="26"/>
        <end position="40"/>
    </location>
</feature>
<reference evidence="2" key="1">
    <citation type="submission" date="2023-04" db="EMBL/GenBank/DDBJ databases">
        <title>Colletotrichum limetticola genome sequence.</title>
        <authorList>
            <person name="Baroncelli R."/>
        </authorList>
    </citation>
    <scope>NUCLEOTIDE SEQUENCE</scope>
    <source>
        <strain evidence="2">KLA-Anderson</strain>
    </source>
</reference>
<protein>
    <submittedName>
        <fullName evidence="2">Uncharacterized protein</fullName>
    </submittedName>
</protein>